<organism evidence="2 3">
    <name type="scientific">Popillia japonica</name>
    <name type="common">Japanese beetle</name>
    <dbReference type="NCBI Taxonomy" id="7064"/>
    <lineage>
        <taxon>Eukaryota</taxon>
        <taxon>Metazoa</taxon>
        <taxon>Ecdysozoa</taxon>
        <taxon>Arthropoda</taxon>
        <taxon>Hexapoda</taxon>
        <taxon>Insecta</taxon>
        <taxon>Pterygota</taxon>
        <taxon>Neoptera</taxon>
        <taxon>Endopterygota</taxon>
        <taxon>Coleoptera</taxon>
        <taxon>Polyphaga</taxon>
        <taxon>Scarabaeiformia</taxon>
        <taxon>Scarabaeidae</taxon>
        <taxon>Rutelinae</taxon>
        <taxon>Popillia</taxon>
    </lineage>
</organism>
<accession>A0AAW1M1Y2</accession>
<dbReference type="Proteomes" id="UP001458880">
    <property type="component" value="Unassembled WGS sequence"/>
</dbReference>
<comment type="caution">
    <text evidence="2">The sequence shown here is derived from an EMBL/GenBank/DDBJ whole genome shotgun (WGS) entry which is preliminary data.</text>
</comment>
<gene>
    <name evidence="2" type="ORF">QE152_g8900</name>
</gene>
<dbReference type="AlphaFoldDB" id="A0AAW1M1Y2"/>
<keyword evidence="3" id="KW-1185">Reference proteome</keyword>
<proteinExistence type="predicted"/>
<dbReference type="EMBL" id="JASPKY010000073">
    <property type="protein sequence ID" value="KAK9739600.1"/>
    <property type="molecule type" value="Genomic_DNA"/>
</dbReference>
<protein>
    <submittedName>
        <fullName evidence="2">Uncharacterized protein</fullName>
    </submittedName>
</protein>
<evidence type="ECO:0000313" key="3">
    <source>
        <dbReference type="Proteomes" id="UP001458880"/>
    </source>
</evidence>
<evidence type="ECO:0000256" key="1">
    <source>
        <dbReference type="SAM" id="MobiDB-lite"/>
    </source>
</evidence>
<name>A0AAW1M1Y2_POPJA</name>
<feature type="region of interest" description="Disordered" evidence="1">
    <location>
        <begin position="27"/>
        <end position="48"/>
    </location>
</feature>
<reference evidence="2 3" key="1">
    <citation type="journal article" date="2024" name="BMC Genomics">
        <title>De novo assembly and annotation of Popillia japonica's genome with initial clues to its potential as an invasive pest.</title>
        <authorList>
            <person name="Cucini C."/>
            <person name="Boschi S."/>
            <person name="Funari R."/>
            <person name="Cardaioli E."/>
            <person name="Iannotti N."/>
            <person name="Marturano G."/>
            <person name="Paoli F."/>
            <person name="Bruttini M."/>
            <person name="Carapelli A."/>
            <person name="Frati F."/>
            <person name="Nardi F."/>
        </authorList>
    </citation>
    <scope>NUCLEOTIDE SEQUENCE [LARGE SCALE GENOMIC DNA]</scope>
    <source>
        <strain evidence="2">DMR45628</strain>
    </source>
</reference>
<evidence type="ECO:0000313" key="2">
    <source>
        <dbReference type="EMBL" id="KAK9739600.1"/>
    </source>
</evidence>
<sequence>MRAEIEQLKCSLKKQQSVRCLTEETEIQDGSDIDRNKKTTNKKPRNTLPSITTYADVAKKNAEQKNIERVSQQRNQTENGNESQFTTVINRKRKRNIIQGTASNGSSIKGAERFAHLHIYGLDVHTSIADIEKHLEENKILNCKCEQLQSRRPTEYSSFKISCKMEELDKIKSPDLWPMGVKLNRFFFTVQQKIRTT</sequence>